<evidence type="ECO:0000313" key="2">
    <source>
        <dbReference type="EMBL" id="WFD04497.1"/>
    </source>
</evidence>
<feature type="transmembrane region" description="Helical" evidence="1">
    <location>
        <begin position="108"/>
        <end position="128"/>
    </location>
</feature>
<keyword evidence="1" id="KW-0472">Membrane</keyword>
<dbReference type="EMBL" id="CP119942">
    <property type="protein sequence ID" value="WFD04497.1"/>
    <property type="molecule type" value="Genomic_DNA"/>
</dbReference>
<reference evidence="2" key="1">
    <citation type="submission" date="2023-03" db="EMBL/GenBank/DDBJ databases">
        <title>Mating type loci evolution in Malassezia.</title>
        <authorList>
            <person name="Coelho M.A."/>
        </authorList>
    </citation>
    <scope>NUCLEOTIDE SEQUENCE</scope>
    <source>
        <strain evidence="2">CBS 7876</strain>
    </source>
</reference>
<sequence length="294" mass="32543">MRPSVSQLHGWLPRAAAHAVRPAVPRARLAAPYVRLGMRSYTPEPAPDADARAKTARSGIVAQYIGPMRTAYYRLKLFSLSSLSVAAIFAPIFILWPNKLEMAARLGISLTTVGASSVSTALISWIGSPYVGHMTLRRSPADAAPAHYISDGINELVLDDTPSDPRTHANEPYYLELATLSWNMRSLKTVVYSPSLLRATTRPLATWELPALPPPLLLDQGVEQASDYTVSKLVAETIDVTRGRVVGRWWARWRVTPTHGDAMEFQGTCEGEKSPVRFFYVDETKLGEEWQVLE</sequence>
<keyword evidence="1" id="KW-0812">Transmembrane</keyword>
<protein>
    <submittedName>
        <fullName evidence="2">Uncharacterized protein</fullName>
    </submittedName>
</protein>
<dbReference type="Proteomes" id="UP001214603">
    <property type="component" value="Chromosome 9"/>
</dbReference>
<keyword evidence="1" id="KW-1133">Transmembrane helix</keyword>
<evidence type="ECO:0000313" key="3">
    <source>
        <dbReference type="Proteomes" id="UP001214603"/>
    </source>
</evidence>
<evidence type="ECO:0000256" key="1">
    <source>
        <dbReference type="SAM" id="Phobius"/>
    </source>
</evidence>
<accession>A0AAF0E6K4</accession>
<proteinExistence type="predicted"/>
<name>A0AAF0E6K4_9BASI</name>
<feature type="transmembrane region" description="Helical" evidence="1">
    <location>
        <begin position="77"/>
        <end position="96"/>
    </location>
</feature>
<gene>
    <name evidence="2" type="ORF">MOBT1_003207</name>
</gene>
<dbReference type="AlphaFoldDB" id="A0AAF0E6K4"/>
<keyword evidence="3" id="KW-1185">Reference proteome</keyword>
<organism evidence="2 3">
    <name type="scientific">Malassezia obtusa</name>
    <dbReference type="NCBI Taxonomy" id="76774"/>
    <lineage>
        <taxon>Eukaryota</taxon>
        <taxon>Fungi</taxon>
        <taxon>Dikarya</taxon>
        <taxon>Basidiomycota</taxon>
        <taxon>Ustilaginomycotina</taxon>
        <taxon>Malasseziomycetes</taxon>
        <taxon>Malasseziales</taxon>
        <taxon>Malasseziaceae</taxon>
        <taxon>Malassezia</taxon>
    </lineage>
</organism>